<proteinExistence type="predicted"/>
<evidence type="ECO:0000313" key="3">
    <source>
        <dbReference type="Proteomes" id="UP000594874"/>
    </source>
</evidence>
<evidence type="ECO:0000259" key="1">
    <source>
        <dbReference type="Pfam" id="PF01636"/>
    </source>
</evidence>
<name>A0ABX6TVG0_9BACT</name>
<accession>A0ABX6TVG0</accession>
<dbReference type="Pfam" id="PF01636">
    <property type="entry name" value="APH"/>
    <property type="match status" value="1"/>
</dbReference>
<gene>
    <name evidence="2" type="ORF">A0071_06130</name>
</gene>
<dbReference type="EMBL" id="CP063091">
    <property type="protein sequence ID" value="QOR03762.1"/>
    <property type="molecule type" value="Genomic_DNA"/>
</dbReference>
<dbReference type="SUPFAM" id="SSF56112">
    <property type="entry name" value="Protein kinase-like (PK-like)"/>
    <property type="match status" value="1"/>
</dbReference>
<dbReference type="InterPro" id="IPR011009">
    <property type="entry name" value="Kinase-like_dom_sf"/>
</dbReference>
<dbReference type="RefSeq" id="WP_027306274.1">
    <property type="nucleotide sequence ID" value="NZ_CP063091.1"/>
</dbReference>
<evidence type="ECO:0000313" key="2">
    <source>
        <dbReference type="EMBL" id="QOR03762.1"/>
    </source>
</evidence>
<dbReference type="Proteomes" id="UP000594874">
    <property type="component" value="Chromosome"/>
</dbReference>
<dbReference type="Gene3D" id="3.90.1200.10">
    <property type="match status" value="1"/>
</dbReference>
<protein>
    <submittedName>
        <fullName evidence="2">Phosphotransferase</fullName>
    </submittedName>
</protein>
<organism evidence="2 3">
    <name type="scientific">Campylobacter cuniculorum</name>
    <dbReference type="NCBI Taxonomy" id="374106"/>
    <lineage>
        <taxon>Bacteria</taxon>
        <taxon>Pseudomonadati</taxon>
        <taxon>Campylobacterota</taxon>
        <taxon>Epsilonproteobacteria</taxon>
        <taxon>Campylobacterales</taxon>
        <taxon>Campylobacteraceae</taxon>
        <taxon>Campylobacter</taxon>
    </lineage>
</organism>
<feature type="domain" description="Aminoglycoside phosphotransferase" evidence="1">
    <location>
        <begin position="89"/>
        <end position="133"/>
    </location>
</feature>
<keyword evidence="3" id="KW-1185">Reference proteome</keyword>
<sequence length="215" mass="26269">MDFVVAKEFITFFECYRFDSILEKFNLLIHFCYTNIQKSKLCEVKRELFEQKYLNIKENLIKNKFYNFHLNHIFENLEQDISQLEKILILPLGRCHGDLTLSNVLFLENKIVLIDFLDSFIETPLQDIVKLRQDTKHKWSLNLYKNSYDKTKINIILDILDKKVEQYFKTFDFYKSYYTFFQKINLFRIMPYVKNKKIMSYLIKEILKLKNEEEQ</sequence>
<dbReference type="InterPro" id="IPR002575">
    <property type="entry name" value="Aminoglycoside_PTrfase"/>
</dbReference>
<reference evidence="2 3" key="1">
    <citation type="submission" date="2020-10" db="EMBL/GenBank/DDBJ databases">
        <title>Campylobacter and Helicobacter PacBio genomes.</title>
        <authorList>
            <person name="Lane C."/>
        </authorList>
    </citation>
    <scope>NUCLEOTIDE SEQUENCE [LARGE SCALE GENOMIC DNA]</scope>
    <source>
        <strain evidence="2 3">2010D-8469</strain>
    </source>
</reference>